<keyword evidence="2" id="KW-0472">Membrane</keyword>
<name>A0ABP7B2F4_9ACTN</name>
<protein>
    <submittedName>
        <fullName evidence="3">Uncharacterized protein</fullName>
    </submittedName>
</protein>
<feature type="transmembrane region" description="Helical" evidence="2">
    <location>
        <begin position="60"/>
        <end position="84"/>
    </location>
</feature>
<keyword evidence="2" id="KW-1133">Transmembrane helix</keyword>
<proteinExistence type="predicted"/>
<reference evidence="4" key="1">
    <citation type="journal article" date="2019" name="Int. J. Syst. Evol. Microbiol.">
        <title>The Global Catalogue of Microorganisms (GCM) 10K type strain sequencing project: providing services to taxonomists for standard genome sequencing and annotation.</title>
        <authorList>
            <consortium name="The Broad Institute Genomics Platform"/>
            <consortium name="The Broad Institute Genome Sequencing Center for Infectious Disease"/>
            <person name="Wu L."/>
            <person name="Ma J."/>
        </authorList>
    </citation>
    <scope>NUCLEOTIDE SEQUENCE [LARGE SCALE GENOMIC DNA]</scope>
    <source>
        <strain evidence="4">JCM 16904</strain>
    </source>
</reference>
<feature type="compositionally biased region" description="Low complexity" evidence="1">
    <location>
        <begin position="40"/>
        <end position="51"/>
    </location>
</feature>
<dbReference type="EMBL" id="BAAAZP010000009">
    <property type="protein sequence ID" value="GAA3645743.1"/>
    <property type="molecule type" value="Genomic_DNA"/>
</dbReference>
<feature type="region of interest" description="Disordered" evidence="1">
    <location>
        <begin position="20"/>
        <end position="51"/>
    </location>
</feature>
<organism evidence="3 4">
    <name type="scientific">Nonomuraea antimicrobica</name>
    <dbReference type="NCBI Taxonomy" id="561173"/>
    <lineage>
        <taxon>Bacteria</taxon>
        <taxon>Bacillati</taxon>
        <taxon>Actinomycetota</taxon>
        <taxon>Actinomycetes</taxon>
        <taxon>Streptosporangiales</taxon>
        <taxon>Streptosporangiaceae</taxon>
        <taxon>Nonomuraea</taxon>
    </lineage>
</organism>
<evidence type="ECO:0000256" key="2">
    <source>
        <dbReference type="SAM" id="Phobius"/>
    </source>
</evidence>
<evidence type="ECO:0000256" key="1">
    <source>
        <dbReference type="SAM" id="MobiDB-lite"/>
    </source>
</evidence>
<evidence type="ECO:0000313" key="4">
    <source>
        <dbReference type="Proteomes" id="UP001500902"/>
    </source>
</evidence>
<comment type="caution">
    <text evidence="3">The sequence shown here is derived from an EMBL/GenBank/DDBJ whole genome shotgun (WGS) entry which is preliminary data.</text>
</comment>
<evidence type="ECO:0000313" key="3">
    <source>
        <dbReference type="EMBL" id="GAA3645743.1"/>
    </source>
</evidence>
<gene>
    <name evidence="3" type="ORF">GCM10022224_005520</name>
</gene>
<accession>A0ABP7B2F4</accession>
<keyword evidence="2" id="KW-0812">Transmembrane</keyword>
<dbReference type="Proteomes" id="UP001500902">
    <property type="component" value="Unassembled WGS sequence"/>
</dbReference>
<keyword evidence="4" id="KW-1185">Reference proteome</keyword>
<dbReference type="RefSeq" id="WP_344872591.1">
    <property type="nucleotide sequence ID" value="NZ_BAAAZP010000009.1"/>
</dbReference>
<sequence length="190" mass="20366">MGRPRTFLALAVIFLTGTRAAQRRKRTPPIDRPSPLPDGTPASQAAPTTTTDASGRVVPLWSMIGTVLAGVAAVAALVVSYMTFTIQQQQHAEQQRRRLAGFASKVTWWTEETAKGDGVLAIQNSGYEPMPASITFSGASFIGDITHSLEANRSLTAPSPTHDTTAHEVDIGALSSLQHQQAYADSRRPK</sequence>